<dbReference type="Gene3D" id="2.60.40.3690">
    <property type="match status" value="1"/>
</dbReference>
<feature type="domain" description="Minor fimbrium subunit Mfa1 C-terminal" evidence="2">
    <location>
        <begin position="510"/>
        <end position="591"/>
    </location>
</feature>
<accession>A0A6G1ZBV6</accession>
<dbReference type="Pfam" id="PF15495">
    <property type="entry name" value="Fimbrillin_C"/>
    <property type="match status" value="1"/>
</dbReference>
<sequence length="595" mass="64781">MKKKNLFMFALASFMFAACSENLPDGGDDGGGIINTDGEAWVSLNIKAGTTTKALHNPDEENGTTNESKVDKIMVVFFDNHLSASANPGVVDTKEWGSGDPEISTPGQPNGTATKAFKVKKTAKAFLVVLNPSPDFETIAGTATDFATINKAIIDTDVTSVIGAGKDYFMMTNAKGQLEPTTVVNSGSVTVTDLDLVTYPTSGEAELNPQKVTVDRVAAKVRLFANASYTGNSIDVTTVGWALNVTNKKYFPMSERTETWMEGGGTTNAGDGSPRNTYESPFDIWEFGSYRKDPNYEGQKTSMTDISTTPYTDNYTYYTHSNVPTWSAVTAGPSTNPNASKIPALYCLENTQEEADNYQAYSTHVLLKATVVPTGLKLPGGATYNGPANSDTDVNDSGNVISGKDWIKVGKGYYSYKLVIKYIEAELTSKYEDKDPDNFPTSFTTTFNTYISYLAGKSGSGVTAVTLPTKDEFDALPGANDAERVTSIANKFYQQKVIDNGADIYGSISYYKGGDSYYTIMIKHDNDTNDTNNKLGEFGVVRNSVYDITIKSIMNPGYPIIQEPDPGKKDEEEEFYMSIEIGINPWTWYEQGVDL</sequence>
<proteinExistence type="predicted"/>
<comment type="caution">
    <text evidence="3">The sequence shown here is derived from an EMBL/GenBank/DDBJ whole genome shotgun (WGS) entry which is preliminary data.</text>
</comment>
<dbReference type="NCBIfam" id="NF038041">
    <property type="entry name" value="fim_Mfa1_fam"/>
    <property type="match status" value="1"/>
</dbReference>
<dbReference type="InterPro" id="IPR029140">
    <property type="entry name" value="Mfa1_C"/>
</dbReference>
<dbReference type="AlphaFoldDB" id="A0A6G1ZBV6"/>
<reference evidence="3" key="1">
    <citation type="journal article" date="2019" name="Nat. Med.">
        <title>A library of human gut bacterial isolates paired with longitudinal multiomics data enables mechanistic microbiome research.</title>
        <authorList>
            <person name="Poyet M."/>
            <person name="Groussin M."/>
            <person name="Gibbons S.M."/>
            <person name="Avila-Pacheco J."/>
            <person name="Jiang X."/>
            <person name="Kearney S.M."/>
            <person name="Perrotta A.R."/>
            <person name="Berdy B."/>
            <person name="Zhao S."/>
            <person name="Lieberman T.D."/>
            <person name="Swanson P.K."/>
            <person name="Smith M."/>
            <person name="Roesemann S."/>
            <person name="Alexander J.E."/>
            <person name="Rich S.A."/>
            <person name="Livny J."/>
            <person name="Vlamakis H."/>
            <person name="Clish C."/>
            <person name="Bullock K."/>
            <person name="Deik A."/>
            <person name="Scott J."/>
            <person name="Pierce K.A."/>
            <person name="Xavier R.J."/>
            <person name="Alm E.J."/>
        </authorList>
    </citation>
    <scope>NUCLEOTIDE SEQUENCE</scope>
    <source>
        <strain evidence="3">BIOML-A4</strain>
    </source>
</reference>
<evidence type="ECO:0000313" key="3">
    <source>
        <dbReference type="EMBL" id="MRY11433.1"/>
    </source>
</evidence>
<gene>
    <name evidence="3" type="ORF">GKE01_08120</name>
</gene>
<dbReference type="EMBL" id="WKLP01000009">
    <property type="protein sequence ID" value="MRY11433.1"/>
    <property type="molecule type" value="Genomic_DNA"/>
</dbReference>
<dbReference type="GO" id="GO:0009418">
    <property type="term" value="C:pilus shaft"/>
    <property type="evidence" value="ECO:0007669"/>
    <property type="project" value="InterPro"/>
</dbReference>
<dbReference type="PROSITE" id="PS51257">
    <property type="entry name" value="PROKAR_LIPOPROTEIN"/>
    <property type="match status" value="1"/>
</dbReference>
<feature type="signal peptide" evidence="1">
    <location>
        <begin position="1"/>
        <end position="20"/>
    </location>
</feature>
<dbReference type="Gene3D" id="1.10.20.150">
    <property type="match status" value="1"/>
</dbReference>
<feature type="chain" id="PRO_5026009013" description="Minor fimbrium subunit Mfa1 C-terminal domain-containing protein" evidence="1">
    <location>
        <begin position="21"/>
        <end position="595"/>
    </location>
</feature>
<evidence type="ECO:0000256" key="1">
    <source>
        <dbReference type="SAM" id="SignalP"/>
    </source>
</evidence>
<dbReference type="InterPro" id="IPR047786">
    <property type="entry name" value="Mfa1_fim"/>
</dbReference>
<name>A0A6G1ZBV6_9BACT</name>
<dbReference type="RefSeq" id="WP_010801885.1">
    <property type="nucleotide sequence ID" value="NZ_CAJSYT010000014.1"/>
</dbReference>
<dbReference type="Gene3D" id="2.60.40.2580">
    <property type="match status" value="1"/>
</dbReference>
<evidence type="ECO:0000259" key="2">
    <source>
        <dbReference type="Pfam" id="PF15495"/>
    </source>
</evidence>
<organism evidence="3">
    <name type="scientific">Parabacteroides goldsteinii</name>
    <dbReference type="NCBI Taxonomy" id="328812"/>
    <lineage>
        <taxon>Bacteria</taxon>
        <taxon>Pseudomonadati</taxon>
        <taxon>Bacteroidota</taxon>
        <taxon>Bacteroidia</taxon>
        <taxon>Bacteroidales</taxon>
        <taxon>Tannerellaceae</taxon>
        <taxon>Parabacteroides</taxon>
    </lineage>
</organism>
<protein>
    <recommendedName>
        <fullName evidence="2">Minor fimbrium subunit Mfa1 C-terminal domain-containing protein</fullName>
    </recommendedName>
</protein>
<keyword evidence="1" id="KW-0732">Signal</keyword>